<dbReference type="Proteomes" id="UP000035503">
    <property type="component" value="Chromosome"/>
</dbReference>
<sequence>MTDAIIFFQLNTPHKNQKNLTHIIKDLKMRPLYQKIYPNQELTFLNIQNNVRIVKFFDFT</sequence>
<accession>A0A0G3I4Q6</accession>
<protein>
    <submittedName>
        <fullName evidence="1">Uncharacterized protein</fullName>
    </submittedName>
</protein>
<keyword evidence="2" id="KW-1185">Reference proteome</keyword>
<dbReference type="KEGG" id="lau:G293_03060"/>
<reference evidence="1 2" key="1">
    <citation type="journal article" date="2015" name="Genome Announc.">
        <title>Complete Genome Sequence of 'Candidatus Liberibacter africanus,' a Bacterium Associated with Citrus Huanglongbing.</title>
        <authorList>
            <person name="Lin H."/>
            <person name="Pietersen G."/>
            <person name="Han C."/>
            <person name="Read D.A."/>
            <person name="Lou B."/>
            <person name="Gupta G."/>
            <person name="Civerolo E.L."/>
        </authorList>
    </citation>
    <scope>NUCLEOTIDE SEQUENCE [LARGE SCALE GENOMIC DNA]</scope>
    <source>
        <strain evidence="1 2">PTSAPSY</strain>
    </source>
</reference>
<dbReference type="PATRIC" id="fig|1277257.4.peg.657"/>
<proteinExistence type="predicted"/>
<evidence type="ECO:0000313" key="2">
    <source>
        <dbReference type="Proteomes" id="UP000035503"/>
    </source>
</evidence>
<name>A0A0G3I4Q6_LIBAF</name>
<dbReference type="EMBL" id="CP004021">
    <property type="protein sequence ID" value="AKK20240.1"/>
    <property type="molecule type" value="Genomic_DNA"/>
</dbReference>
<evidence type="ECO:0000313" key="1">
    <source>
        <dbReference type="EMBL" id="AKK20240.1"/>
    </source>
</evidence>
<gene>
    <name evidence="1" type="ORF">G293_03060</name>
</gene>
<organism evidence="1 2">
    <name type="scientific">Candidatus Liberibacter africanus PTSAPSY</name>
    <dbReference type="NCBI Taxonomy" id="1277257"/>
    <lineage>
        <taxon>Bacteria</taxon>
        <taxon>Pseudomonadati</taxon>
        <taxon>Pseudomonadota</taxon>
        <taxon>Alphaproteobacteria</taxon>
        <taxon>Hyphomicrobiales</taxon>
        <taxon>Rhizobiaceae</taxon>
        <taxon>Liberibacter</taxon>
    </lineage>
</organism>
<dbReference type="AlphaFoldDB" id="A0A0G3I4Q6"/>